<name>A0A8J3F461_9BURK</name>
<evidence type="ECO:0000259" key="5">
    <source>
        <dbReference type="PROSITE" id="PS51898"/>
    </source>
</evidence>
<dbReference type="EMBL" id="BMDI01000001">
    <property type="protein sequence ID" value="GGI16386.1"/>
    <property type="molecule type" value="Genomic_DNA"/>
</dbReference>
<dbReference type="InterPro" id="IPR011010">
    <property type="entry name" value="DNA_brk_join_enz"/>
</dbReference>
<comment type="caution">
    <text evidence="6">The sequence shown here is derived from an EMBL/GenBank/DDBJ whole genome shotgun (WGS) entry which is preliminary data.</text>
</comment>
<reference evidence="7" key="1">
    <citation type="journal article" date="2019" name="Int. J. Syst. Evol. Microbiol.">
        <title>The Global Catalogue of Microorganisms (GCM) 10K type strain sequencing project: providing services to taxonomists for standard genome sequencing and annotation.</title>
        <authorList>
            <consortium name="The Broad Institute Genomics Platform"/>
            <consortium name="The Broad Institute Genome Sequencing Center for Infectious Disease"/>
            <person name="Wu L."/>
            <person name="Ma J."/>
        </authorList>
    </citation>
    <scope>NUCLEOTIDE SEQUENCE [LARGE SCALE GENOMIC DNA]</scope>
    <source>
        <strain evidence="7">CCM 2767</strain>
    </source>
</reference>
<dbReference type="Gene3D" id="1.10.150.130">
    <property type="match status" value="1"/>
</dbReference>
<protein>
    <recommendedName>
        <fullName evidence="5">Tyr recombinase domain-containing protein</fullName>
    </recommendedName>
</protein>
<dbReference type="Gene3D" id="1.10.443.10">
    <property type="entry name" value="Intergrase catalytic core"/>
    <property type="match status" value="1"/>
</dbReference>
<evidence type="ECO:0000313" key="6">
    <source>
        <dbReference type="EMBL" id="GGI16386.1"/>
    </source>
</evidence>
<keyword evidence="3" id="KW-0238">DNA-binding</keyword>
<dbReference type="InterPro" id="IPR010998">
    <property type="entry name" value="Integrase_recombinase_N"/>
</dbReference>
<dbReference type="GO" id="GO:0006310">
    <property type="term" value="P:DNA recombination"/>
    <property type="evidence" value="ECO:0007669"/>
    <property type="project" value="UniProtKB-KW"/>
</dbReference>
<dbReference type="Proteomes" id="UP000642180">
    <property type="component" value="Unassembled WGS sequence"/>
</dbReference>
<dbReference type="InterPro" id="IPR002104">
    <property type="entry name" value="Integrase_catalytic"/>
</dbReference>
<evidence type="ECO:0000256" key="1">
    <source>
        <dbReference type="ARBA" id="ARBA00008857"/>
    </source>
</evidence>
<evidence type="ECO:0000256" key="2">
    <source>
        <dbReference type="ARBA" id="ARBA00022908"/>
    </source>
</evidence>
<dbReference type="Pfam" id="PF00589">
    <property type="entry name" value="Phage_integrase"/>
    <property type="match status" value="1"/>
</dbReference>
<dbReference type="PANTHER" id="PTHR30349">
    <property type="entry name" value="PHAGE INTEGRASE-RELATED"/>
    <property type="match status" value="1"/>
</dbReference>
<comment type="similarity">
    <text evidence="1">Belongs to the 'phage' integrase family.</text>
</comment>
<dbReference type="AlphaFoldDB" id="A0A8J3F461"/>
<proteinExistence type="inferred from homology"/>
<organism evidence="6 7">
    <name type="scientific">Oxalicibacterium faecigallinarum</name>
    <dbReference type="NCBI Taxonomy" id="573741"/>
    <lineage>
        <taxon>Bacteria</taxon>
        <taxon>Pseudomonadati</taxon>
        <taxon>Pseudomonadota</taxon>
        <taxon>Betaproteobacteria</taxon>
        <taxon>Burkholderiales</taxon>
        <taxon>Oxalobacteraceae</taxon>
        <taxon>Oxalicibacterium</taxon>
    </lineage>
</organism>
<accession>A0A8J3F461</accession>
<dbReference type="PANTHER" id="PTHR30349:SF64">
    <property type="entry name" value="PROPHAGE INTEGRASE INTD-RELATED"/>
    <property type="match status" value="1"/>
</dbReference>
<dbReference type="InterPro" id="IPR013762">
    <property type="entry name" value="Integrase-like_cat_sf"/>
</dbReference>
<dbReference type="GO" id="GO:0015074">
    <property type="term" value="P:DNA integration"/>
    <property type="evidence" value="ECO:0007669"/>
    <property type="project" value="UniProtKB-KW"/>
</dbReference>
<sequence>MDRINREKTIGQRIRRTFEEAAVHYLQKFAGKASLASEVYHLKAVIPYIGDLFIDQVHNETLEPFIKARQKAGRKNKTINLSLSIVRRILNLAARDWRDSNGYTWLTTAPLITMLPLTDARPPRPIMWPEQRRLLPALPDHLAEMALFDLNTGARDEVICNLQWDWEVPIAELGISVFVVPRKHVKGEEGKKTDRVLVCNTVAQSIVERQRGKHKTHVFVYRRERTKNHHQQPAMPYRPIEAMNNTAWQNGRTKAGLGDLHVHDLRHTVGLRLREAGVAESTISSIFWHSNKTVTAHYSMAQIVEIFEALEKIKDETNRWNISLASLISQAAEKRVTQKSPTQRKTG</sequence>
<evidence type="ECO:0000256" key="3">
    <source>
        <dbReference type="ARBA" id="ARBA00023125"/>
    </source>
</evidence>
<dbReference type="GO" id="GO:0003677">
    <property type="term" value="F:DNA binding"/>
    <property type="evidence" value="ECO:0007669"/>
    <property type="project" value="UniProtKB-KW"/>
</dbReference>
<keyword evidence="4" id="KW-0233">DNA recombination</keyword>
<keyword evidence="2" id="KW-0229">DNA integration</keyword>
<evidence type="ECO:0000313" key="7">
    <source>
        <dbReference type="Proteomes" id="UP000642180"/>
    </source>
</evidence>
<dbReference type="SUPFAM" id="SSF56349">
    <property type="entry name" value="DNA breaking-rejoining enzymes"/>
    <property type="match status" value="1"/>
</dbReference>
<gene>
    <name evidence="6" type="ORF">GCM10008066_03700</name>
</gene>
<dbReference type="PROSITE" id="PS51898">
    <property type="entry name" value="TYR_RECOMBINASE"/>
    <property type="match status" value="1"/>
</dbReference>
<keyword evidence="7" id="KW-1185">Reference proteome</keyword>
<evidence type="ECO:0000256" key="4">
    <source>
        <dbReference type="ARBA" id="ARBA00023172"/>
    </source>
</evidence>
<feature type="domain" description="Tyr recombinase" evidence="5">
    <location>
        <begin position="121"/>
        <end position="315"/>
    </location>
</feature>
<dbReference type="InterPro" id="IPR050090">
    <property type="entry name" value="Tyrosine_recombinase_XerCD"/>
</dbReference>